<comment type="caution">
    <text evidence="1">The sequence shown here is derived from an EMBL/GenBank/DDBJ whole genome shotgun (WGS) entry which is preliminary data.</text>
</comment>
<accession>A0AAV7NK98</accession>
<name>A0AAV7NK98_PLEWA</name>
<dbReference type="EMBL" id="JANPWB010000012">
    <property type="protein sequence ID" value="KAJ1115069.1"/>
    <property type="molecule type" value="Genomic_DNA"/>
</dbReference>
<dbReference type="AlphaFoldDB" id="A0AAV7NK98"/>
<dbReference type="Proteomes" id="UP001066276">
    <property type="component" value="Chromosome 8"/>
</dbReference>
<sequence length="146" mass="16384">MPHCLHRSQGSSIASWFRQASAASRVSSRLSTLHQQHRWLVVLLHILMNTGKYIHCLRESLRWLYCKLDSCCSAAEASALSLKQTDSSKVNVTCARFEPTILGMCPGRFTEPEMAALNVHACPDTICEQDLLKENKSDSKIPARRV</sequence>
<evidence type="ECO:0000313" key="2">
    <source>
        <dbReference type="Proteomes" id="UP001066276"/>
    </source>
</evidence>
<evidence type="ECO:0000313" key="1">
    <source>
        <dbReference type="EMBL" id="KAJ1115069.1"/>
    </source>
</evidence>
<keyword evidence="2" id="KW-1185">Reference proteome</keyword>
<organism evidence="1 2">
    <name type="scientific">Pleurodeles waltl</name>
    <name type="common">Iberian ribbed newt</name>
    <dbReference type="NCBI Taxonomy" id="8319"/>
    <lineage>
        <taxon>Eukaryota</taxon>
        <taxon>Metazoa</taxon>
        <taxon>Chordata</taxon>
        <taxon>Craniata</taxon>
        <taxon>Vertebrata</taxon>
        <taxon>Euteleostomi</taxon>
        <taxon>Amphibia</taxon>
        <taxon>Batrachia</taxon>
        <taxon>Caudata</taxon>
        <taxon>Salamandroidea</taxon>
        <taxon>Salamandridae</taxon>
        <taxon>Pleurodelinae</taxon>
        <taxon>Pleurodeles</taxon>
    </lineage>
</organism>
<proteinExistence type="predicted"/>
<reference evidence="1" key="1">
    <citation type="journal article" date="2022" name="bioRxiv">
        <title>Sequencing and chromosome-scale assembly of the giantPleurodeles waltlgenome.</title>
        <authorList>
            <person name="Brown T."/>
            <person name="Elewa A."/>
            <person name="Iarovenko S."/>
            <person name="Subramanian E."/>
            <person name="Araus A.J."/>
            <person name="Petzold A."/>
            <person name="Susuki M."/>
            <person name="Suzuki K.-i.T."/>
            <person name="Hayashi T."/>
            <person name="Toyoda A."/>
            <person name="Oliveira C."/>
            <person name="Osipova E."/>
            <person name="Leigh N.D."/>
            <person name="Simon A."/>
            <person name="Yun M.H."/>
        </authorList>
    </citation>
    <scope>NUCLEOTIDE SEQUENCE</scope>
    <source>
        <strain evidence="1">20211129_DDA</strain>
        <tissue evidence="1">Liver</tissue>
    </source>
</reference>
<gene>
    <name evidence="1" type="ORF">NDU88_003297</name>
</gene>
<protein>
    <submittedName>
        <fullName evidence="1">Uncharacterized protein</fullName>
    </submittedName>
</protein>